<dbReference type="PROSITE" id="PS50005">
    <property type="entry name" value="TPR"/>
    <property type="match status" value="2"/>
</dbReference>
<reference evidence="4 5" key="1">
    <citation type="submission" date="2019-04" db="EMBL/GenBank/DDBJ databases">
        <title>Microbes associate with the intestines of laboratory mice.</title>
        <authorList>
            <person name="Navarre W."/>
            <person name="Wong E."/>
            <person name="Huang K."/>
            <person name="Tropini C."/>
            <person name="Ng K."/>
            <person name="Yu B."/>
        </authorList>
    </citation>
    <scope>NUCLEOTIDE SEQUENCE [LARGE SCALE GENOMIC DNA]</scope>
    <source>
        <strain evidence="4 5">NM06_A21</strain>
    </source>
</reference>
<feature type="repeat" description="TPR" evidence="1">
    <location>
        <begin position="308"/>
        <end position="341"/>
    </location>
</feature>
<evidence type="ECO:0000256" key="2">
    <source>
        <dbReference type="SAM" id="Coils"/>
    </source>
</evidence>
<feature type="compositionally biased region" description="Acidic residues" evidence="3">
    <location>
        <begin position="518"/>
        <end position="549"/>
    </location>
</feature>
<dbReference type="Pfam" id="PF13181">
    <property type="entry name" value="TPR_8"/>
    <property type="match status" value="2"/>
</dbReference>
<evidence type="ECO:0000313" key="4">
    <source>
        <dbReference type="EMBL" id="TGY74041.1"/>
    </source>
</evidence>
<proteinExistence type="predicted"/>
<protein>
    <submittedName>
        <fullName evidence="4">Tetratricopeptide repeat protein</fullName>
    </submittedName>
</protein>
<feature type="region of interest" description="Disordered" evidence="3">
    <location>
        <begin position="518"/>
        <end position="561"/>
    </location>
</feature>
<dbReference type="InterPro" id="IPR019734">
    <property type="entry name" value="TPR_rpt"/>
</dbReference>
<organism evidence="4 5">
    <name type="scientific">Muribaculum intestinale</name>
    <dbReference type="NCBI Taxonomy" id="1796646"/>
    <lineage>
        <taxon>Bacteria</taxon>
        <taxon>Pseudomonadati</taxon>
        <taxon>Bacteroidota</taxon>
        <taxon>Bacteroidia</taxon>
        <taxon>Bacteroidales</taxon>
        <taxon>Muribaculaceae</taxon>
        <taxon>Muribaculum</taxon>
    </lineage>
</organism>
<evidence type="ECO:0000256" key="1">
    <source>
        <dbReference type="PROSITE-ProRule" id="PRU00339"/>
    </source>
</evidence>
<feature type="repeat" description="TPR" evidence="1">
    <location>
        <begin position="346"/>
        <end position="379"/>
    </location>
</feature>
<evidence type="ECO:0000313" key="5">
    <source>
        <dbReference type="Proteomes" id="UP000306630"/>
    </source>
</evidence>
<dbReference type="Proteomes" id="UP000306630">
    <property type="component" value="Unassembled WGS sequence"/>
</dbReference>
<dbReference type="Gene3D" id="1.25.40.10">
    <property type="entry name" value="Tetratricopeptide repeat domain"/>
    <property type="match status" value="4"/>
</dbReference>
<dbReference type="SMART" id="SM00028">
    <property type="entry name" value="TPR"/>
    <property type="match status" value="4"/>
</dbReference>
<dbReference type="EMBL" id="SRYD01000026">
    <property type="protein sequence ID" value="TGY74041.1"/>
    <property type="molecule type" value="Genomic_DNA"/>
</dbReference>
<evidence type="ECO:0000256" key="3">
    <source>
        <dbReference type="SAM" id="MobiDB-lite"/>
    </source>
</evidence>
<sequence>MLTVLSGCSLRKNTAATRKYQAFITRYNIYYNGDEHYKETLKQMETNYEDDYSQLLFAHPADARRDEFAPQPSGDFTRSIEKAQKAIQLRSIKKKPAKKAGKSSDPAYKAWMKRDEYNPFLHNAWMMMGRSQYNNGDFLGAAATFYYITRHFSWLPATVTEARIWQARSYLSMGWDFEAENILEKIPEKELEANSQLRNLYNLVQSAYWSRSANPSNAIPYLEQSARSAKGSQKSRLNFMLGQLYQREGQSRKAYEAYKRSSTASSPYRTQINARIRQSEVYSGSSIEPEVKALRRMTRYDRNKDYLDQIYYAIGNLYLSRRDTANAIENYRLAAEKSTRNGIEKAIDQLALGRLYFETHRYDLAQPCYSQAVPLLPQSYPGLDSIKRRSDVLDELAVYSQNVTLNDSLLRLSEMDSVQRLKIIDRIIDDLKKAEAEEAERQRREEYLAEQQANGTQMQNTGNAASAPATFMINNDDSWYFYNTATRNAGRTEFQKRWGARKLEDDWRRRNKASFSFDEFENTEESADTEASDSLEDSDATDTSAEDSEKDAQLASDPHNREYYLRQIPSTPEEKQTAADVVQEGLYNIGLILKDQLEDYDAAAIDWDDLMKRYPDNIYRLDVYYNMYMMYARDGRHNLAEHYRALILKEFPDSKYAVAMRDPAYIDNLRRMHAEQESLYEKAYDAYLNNRNDEVHAAYRDMMHRYPLSKIMPKFMFIDALSYVTENKPEEFRSTLKELLERYPETDITPLASAYLKALAQGRKLHAGNANTRGMLWDLRLGNDSVFNENDSITFDLNPDVPQLLVLVYPTDVVNANQLLYDVAYHNFSAFVVRDFDLEQMNFGRLGLLLIKGFANFEELAHYRKVMDEEGRLTLPLEVRPVMISVENFDKLIRQGRSFEDYFRYVDSKAEEEPVTASPGLTDSSDAQVPDDRPETDDAPVDEASGTPGQDESHDTFPQPAEPATDSESSIQSE</sequence>
<dbReference type="SUPFAM" id="SSF48452">
    <property type="entry name" value="TPR-like"/>
    <property type="match status" value="1"/>
</dbReference>
<keyword evidence="2" id="KW-0175">Coiled coil</keyword>
<dbReference type="AlphaFoldDB" id="A0A4S2FX84"/>
<accession>A0A4S2FX84</accession>
<feature type="coiled-coil region" evidence="2">
    <location>
        <begin position="424"/>
        <end position="454"/>
    </location>
</feature>
<feature type="region of interest" description="Disordered" evidence="3">
    <location>
        <begin position="913"/>
        <end position="974"/>
    </location>
</feature>
<dbReference type="SUPFAM" id="SSF81901">
    <property type="entry name" value="HCP-like"/>
    <property type="match status" value="1"/>
</dbReference>
<comment type="caution">
    <text evidence="4">The sequence shown here is derived from an EMBL/GenBank/DDBJ whole genome shotgun (WGS) entry which is preliminary data.</text>
</comment>
<keyword evidence="1" id="KW-0802">TPR repeat</keyword>
<name>A0A4S2FX84_9BACT</name>
<dbReference type="InterPro" id="IPR011990">
    <property type="entry name" value="TPR-like_helical_dom_sf"/>
</dbReference>
<gene>
    <name evidence="4" type="ORF">E5333_07640</name>
</gene>